<dbReference type="Pfam" id="PF01029">
    <property type="entry name" value="NusB"/>
    <property type="match status" value="1"/>
</dbReference>
<dbReference type="Gene3D" id="1.10.287.730">
    <property type="entry name" value="Helix hairpin bin"/>
    <property type="match status" value="1"/>
</dbReference>
<dbReference type="FunFam" id="3.40.50.150:FF:000022">
    <property type="entry name" value="Ribosomal RNA small subunit methyltransferase B"/>
    <property type="match status" value="1"/>
</dbReference>
<keyword evidence="9 14" id="KW-0949">S-adenosyl-L-methionine</keyword>
<evidence type="ECO:0000256" key="8">
    <source>
        <dbReference type="ARBA" id="ARBA00022679"/>
    </source>
</evidence>
<dbReference type="GO" id="GO:0005829">
    <property type="term" value="C:cytosol"/>
    <property type="evidence" value="ECO:0007669"/>
    <property type="project" value="TreeGrafter"/>
</dbReference>
<evidence type="ECO:0000256" key="1">
    <source>
        <dbReference type="ARBA" id="ARBA00002724"/>
    </source>
</evidence>
<evidence type="ECO:0000256" key="3">
    <source>
        <dbReference type="ARBA" id="ARBA00007494"/>
    </source>
</evidence>
<feature type="binding site" evidence="14">
    <location>
        <begin position="248"/>
        <end position="254"/>
    </location>
    <ligand>
        <name>S-adenosyl-L-methionine</name>
        <dbReference type="ChEBI" id="CHEBI:59789"/>
    </ligand>
</feature>
<dbReference type="InterPro" id="IPR054728">
    <property type="entry name" value="RsmB-like_ferredoxin"/>
</dbReference>
<dbReference type="Pfam" id="PF22458">
    <property type="entry name" value="RsmF-B_ferredox"/>
    <property type="match status" value="1"/>
</dbReference>
<keyword evidence="7 14" id="KW-0489">Methyltransferase</keyword>
<dbReference type="PANTHER" id="PTHR22807">
    <property type="entry name" value="NOP2 YEAST -RELATED NOL1/NOP2/FMU SUN DOMAIN-CONTAINING"/>
    <property type="match status" value="1"/>
</dbReference>
<sequence>MNVRALAAKAIFDVLERGISLSVALPEQQKHLANGKDKGLLAEICYGVMRQLPQLDKCVSDCLSKQFKGKQRIIHQLLLVGCYQLYFTRIPAHAAVGETAEACRQLKFNGLVKVVNGVLRNIERQKAPLSEASDTLKFNTPAWLVKRLQQAYPQQWQQVIEQSHQRPPMWLRNNQQQQSRDSYLAKLTEQQIEASSGSCDDAILLASPTDVTQLPEFDTGAASVQDGAAQWAATLLAPQAYEIILDACAAPGGKSCHLLELEPSIELTAVDFDAKRLERVQQNLDRLKLNANVIHGDAANIDSWWTGGKFDRILLDAPCSATGVIRRHPDIKWLRKSNDIEELAKLQKQIFDHCWLWLKPGGTLLYATCSILPQENRDQVTDFLARTPDAKLEPIVQQDSSDDIGWQILPGQNNMDGFYYAKLTKSA</sequence>
<feature type="binding site" evidence="14">
    <location>
        <position position="271"/>
    </location>
    <ligand>
        <name>S-adenosyl-L-methionine</name>
        <dbReference type="ChEBI" id="CHEBI:59789"/>
    </ligand>
</feature>
<dbReference type="PROSITE" id="PS51686">
    <property type="entry name" value="SAM_MT_RSMB_NOP"/>
    <property type="match status" value="1"/>
</dbReference>
<keyword evidence="10 14" id="KW-0694">RNA-binding</keyword>
<evidence type="ECO:0000313" key="17">
    <source>
        <dbReference type="Proteomes" id="UP000291106"/>
    </source>
</evidence>
<keyword evidence="17" id="KW-1185">Reference proteome</keyword>
<dbReference type="OrthoDB" id="9810297at2"/>
<evidence type="ECO:0000256" key="10">
    <source>
        <dbReference type="ARBA" id="ARBA00022884"/>
    </source>
</evidence>
<dbReference type="InterPro" id="IPR023267">
    <property type="entry name" value="RCMT"/>
</dbReference>
<organism evidence="16 17">
    <name type="scientific">Shewanella maritima</name>
    <dbReference type="NCBI Taxonomy" id="2520507"/>
    <lineage>
        <taxon>Bacteria</taxon>
        <taxon>Pseudomonadati</taxon>
        <taxon>Pseudomonadota</taxon>
        <taxon>Gammaproteobacteria</taxon>
        <taxon>Alteromonadales</taxon>
        <taxon>Shewanellaceae</taxon>
        <taxon>Shewanella</taxon>
    </lineage>
</organism>
<protein>
    <recommendedName>
        <fullName evidence="4">16S rRNA (cytosine(967)-C(5))-methyltransferase</fullName>
        <ecNumber evidence="4">2.1.1.176</ecNumber>
    </recommendedName>
    <alternativeName>
        <fullName evidence="11">16S rRNA m5C967 methyltransferase</fullName>
    </alternativeName>
    <alternativeName>
        <fullName evidence="12">rRNA (cytosine-C(5)-)-methyltransferase RsmB</fullName>
    </alternativeName>
</protein>
<evidence type="ECO:0000256" key="9">
    <source>
        <dbReference type="ARBA" id="ARBA00022691"/>
    </source>
</evidence>
<evidence type="ECO:0000256" key="2">
    <source>
        <dbReference type="ARBA" id="ARBA00004496"/>
    </source>
</evidence>
<dbReference type="SUPFAM" id="SSF53335">
    <property type="entry name" value="S-adenosyl-L-methionine-dependent methyltransferases"/>
    <property type="match status" value="1"/>
</dbReference>
<comment type="subcellular location">
    <subcellularLocation>
        <location evidence="2">Cytoplasm</location>
    </subcellularLocation>
</comment>
<dbReference type="Proteomes" id="UP000291106">
    <property type="component" value="Chromosome"/>
</dbReference>
<comment type="function">
    <text evidence="1">Specifically methylates the cytosine at position 967 (m5C967) of 16S rRNA.</text>
</comment>
<evidence type="ECO:0000256" key="5">
    <source>
        <dbReference type="ARBA" id="ARBA00022490"/>
    </source>
</evidence>
<proteinExistence type="inferred from homology"/>
<evidence type="ECO:0000256" key="7">
    <source>
        <dbReference type="ARBA" id="ARBA00022603"/>
    </source>
</evidence>
<keyword evidence="6" id="KW-0698">rRNA processing</keyword>
<dbReference type="InterPro" id="IPR029063">
    <property type="entry name" value="SAM-dependent_MTases_sf"/>
</dbReference>
<dbReference type="EC" id="2.1.1.176" evidence="4"/>
<dbReference type="Pfam" id="PF01189">
    <property type="entry name" value="Methyltr_RsmB-F"/>
    <property type="match status" value="1"/>
</dbReference>
<evidence type="ECO:0000256" key="6">
    <source>
        <dbReference type="ARBA" id="ARBA00022552"/>
    </source>
</evidence>
<dbReference type="GO" id="GO:0009383">
    <property type="term" value="F:rRNA (cytosine-C5-)-methyltransferase activity"/>
    <property type="evidence" value="ECO:0007669"/>
    <property type="project" value="TreeGrafter"/>
</dbReference>
<dbReference type="NCBIfam" id="TIGR00563">
    <property type="entry name" value="rsmB"/>
    <property type="match status" value="1"/>
</dbReference>
<dbReference type="NCBIfam" id="NF011494">
    <property type="entry name" value="PRK14902.1"/>
    <property type="match status" value="1"/>
</dbReference>
<dbReference type="PRINTS" id="PR02008">
    <property type="entry name" value="RCMTFAMILY"/>
</dbReference>
<keyword evidence="5" id="KW-0963">Cytoplasm</keyword>
<feature type="binding site" evidence="14">
    <location>
        <position position="316"/>
    </location>
    <ligand>
        <name>S-adenosyl-L-methionine</name>
        <dbReference type="ChEBI" id="CHEBI:59789"/>
    </ligand>
</feature>
<evidence type="ECO:0000256" key="12">
    <source>
        <dbReference type="ARBA" id="ARBA00031088"/>
    </source>
</evidence>
<keyword evidence="8 14" id="KW-0808">Transferase</keyword>
<evidence type="ECO:0000256" key="11">
    <source>
        <dbReference type="ARBA" id="ARBA00030399"/>
    </source>
</evidence>
<dbReference type="KEGG" id="smai:EXU30_10465"/>
<evidence type="ECO:0000256" key="13">
    <source>
        <dbReference type="ARBA" id="ARBA00047283"/>
    </source>
</evidence>
<comment type="catalytic activity">
    <reaction evidence="13">
        <text>cytidine(967) in 16S rRNA + S-adenosyl-L-methionine = 5-methylcytidine(967) in 16S rRNA + S-adenosyl-L-homocysteine + H(+)</text>
        <dbReference type="Rhea" id="RHEA:42748"/>
        <dbReference type="Rhea" id="RHEA-COMP:10219"/>
        <dbReference type="Rhea" id="RHEA-COMP:10220"/>
        <dbReference type="ChEBI" id="CHEBI:15378"/>
        <dbReference type="ChEBI" id="CHEBI:57856"/>
        <dbReference type="ChEBI" id="CHEBI:59789"/>
        <dbReference type="ChEBI" id="CHEBI:74483"/>
        <dbReference type="ChEBI" id="CHEBI:82748"/>
        <dbReference type="EC" id="2.1.1.176"/>
    </reaction>
</comment>
<dbReference type="GO" id="GO:0003723">
    <property type="term" value="F:RNA binding"/>
    <property type="evidence" value="ECO:0007669"/>
    <property type="project" value="UniProtKB-UniRule"/>
</dbReference>
<dbReference type="EMBL" id="CP036200">
    <property type="protein sequence ID" value="QBF83072.1"/>
    <property type="molecule type" value="Genomic_DNA"/>
</dbReference>
<feature type="domain" description="SAM-dependent MTase RsmB/NOP-type" evidence="15">
    <location>
        <begin position="159"/>
        <end position="426"/>
    </location>
</feature>
<dbReference type="SUPFAM" id="SSF48013">
    <property type="entry name" value="NusB-like"/>
    <property type="match status" value="1"/>
</dbReference>
<feature type="binding site" evidence="14">
    <location>
        <position position="297"/>
    </location>
    <ligand>
        <name>S-adenosyl-L-methionine</name>
        <dbReference type="ChEBI" id="CHEBI:59789"/>
    </ligand>
</feature>
<dbReference type="Gene3D" id="3.40.50.150">
    <property type="entry name" value="Vaccinia Virus protein VP39"/>
    <property type="match status" value="1"/>
</dbReference>
<dbReference type="RefSeq" id="WP_130599829.1">
    <property type="nucleotide sequence ID" value="NZ_CP036200.1"/>
</dbReference>
<dbReference type="Gene3D" id="1.10.940.10">
    <property type="entry name" value="NusB-like"/>
    <property type="match status" value="1"/>
</dbReference>
<dbReference type="InterPro" id="IPR001678">
    <property type="entry name" value="MeTrfase_RsmB-F_NOP2_dom"/>
</dbReference>
<dbReference type="NCBIfam" id="NF008149">
    <property type="entry name" value="PRK10901.1"/>
    <property type="match status" value="1"/>
</dbReference>
<dbReference type="InterPro" id="IPR049560">
    <property type="entry name" value="MeTrfase_RsmB-F_NOP2_cat"/>
</dbReference>
<evidence type="ECO:0000313" key="16">
    <source>
        <dbReference type="EMBL" id="QBF83072.1"/>
    </source>
</evidence>
<gene>
    <name evidence="16" type="primary">rsmB</name>
    <name evidence="16" type="ORF">EXU30_10465</name>
</gene>
<dbReference type="GO" id="GO:0006355">
    <property type="term" value="P:regulation of DNA-templated transcription"/>
    <property type="evidence" value="ECO:0007669"/>
    <property type="project" value="InterPro"/>
</dbReference>
<reference evidence="16 17" key="1">
    <citation type="submission" date="2019-02" db="EMBL/GenBank/DDBJ databases">
        <title>Shewanella sp. D4-2 isolated from Dokdo Island.</title>
        <authorList>
            <person name="Baek K."/>
        </authorList>
    </citation>
    <scope>NUCLEOTIDE SEQUENCE [LARGE SCALE GENOMIC DNA]</scope>
    <source>
        <strain evidence="16 17">D4-2</strain>
    </source>
</reference>
<dbReference type="InterPro" id="IPR004573">
    <property type="entry name" value="rRNA_ssu_MeTfrase_B"/>
</dbReference>
<dbReference type="GO" id="GO:0070475">
    <property type="term" value="P:rRNA base methylation"/>
    <property type="evidence" value="ECO:0007669"/>
    <property type="project" value="TreeGrafter"/>
</dbReference>
<dbReference type="InterPro" id="IPR035926">
    <property type="entry name" value="NusB-like_sf"/>
</dbReference>
<dbReference type="InterPro" id="IPR006027">
    <property type="entry name" value="NusB_RsmB_TIM44"/>
</dbReference>
<evidence type="ECO:0000259" key="15">
    <source>
        <dbReference type="PROSITE" id="PS51686"/>
    </source>
</evidence>
<dbReference type="CDD" id="cd02440">
    <property type="entry name" value="AdoMet_MTases"/>
    <property type="match status" value="1"/>
</dbReference>
<dbReference type="AlphaFoldDB" id="A0A411PI64"/>
<dbReference type="Gene3D" id="3.30.70.1170">
    <property type="entry name" value="Sun protein, domain 3"/>
    <property type="match status" value="1"/>
</dbReference>
<dbReference type="PROSITE" id="PS01153">
    <property type="entry name" value="NOL1_NOP2_SUN"/>
    <property type="match status" value="1"/>
</dbReference>
<evidence type="ECO:0000256" key="14">
    <source>
        <dbReference type="PROSITE-ProRule" id="PRU01023"/>
    </source>
</evidence>
<name>A0A411PI64_9GAMM</name>
<accession>A0A411PI64</accession>
<evidence type="ECO:0000256" key="4">
    <source>
        <dbReference type="ARBA" id="ARBA00012140"/>
    </source>
</evidence>
<dbReference type="PANTHER" id="PTHR22807:SF61">
    <property type="entry name" value="NOL1_NOP2_SUN FAMILY PROTEIN _ ANTITERMINATION NUSB DOMAIN-CONTAINING PROTEIN"/>
    <property type="match status" value="1"/>
</dbReference>
<feature type="active site" description="Nucleophile" evidence="14">
    <location>
        <position position="369"/>
    </location>
</feature>
<dbReference type="InterPro" id="IPR018314">
    <property type="entry name" value="RsmB/NOL1/NOP2-like_CS"/>
</dbReference>
<comment type="similarity">
    <text evidence="3 14">Belongs to the class I-like SAM-binding methyltransferase superfamily. RsmB/NOP family.</text>
</comment>